<accession>A0A0F8Y8H8</accession>
<organism evidence="1">
    <name type="scientific">marine sediment metagenome</name>
    <dbReference type="NCBI Taxonomy" id="412755"/>
    <lineage>
        <taxon>unclassified sequences</taxon>
        <taxon>metagenomes</taxon>
        <taxon>ecological metagenomes</taxon>
    </lineage>
</organism>
<sequence length="44" mass="4840">MLHVLASRYLKKPGITIIEASQVIESHEPPIEAVRSKPDSSIVV</sequence>
<proteinExistence type="predicted"/>
<dbReference type="Gene3D" id="3.40.718.10">
    <property type="entry name" value="Isopropylmalate Dehydrogenase"/>
    <property type="match status" value="1"/>
</dbReference>
<evidence type="ECO:0000313" key="1">
    <source>
        <dbReference type="EMBL" id="KKK50389.1"/>
    </source>
</evidence>
<reference evidence="1" key="1">
    <citation type="journal article" date="2015" name="Nature">
        <title>Complex archaea that bridge the gap between prokaryotes and eukaryotes.</title>
        <authorList>
            <person name="Spang A."/>
            <person name="Saw J.H."/>
            <person name="Jorgensen S.L."/>
            <person name="Zaremba-Niedzwiedzka K."/>
            <person name="Martijn J."/>
            <person name="Lind A.E."/>
            <person name="van Eijk R."/>
            <person name="Schleper C."/>
            <person name="Guy L."/>
            <person name="Ettema T.J."/>
        </authorList>
    </citation>
    <scope>NUCLEOTIDE SEQUENCE</scope>
</reference>
<dbReference type="AlphaFoldDB" id="A0A0F8Y8H8"/>
<feature type="non-terminal residue" evidence="1">
    <location>
        <position position="44"/>
    </location>
</feature>
<dbReference type="EMBL" id="LAZR01068047">
    <property type="protein sequence ID" value="KKK50389.1"/>
    <property type="molecule type" value="Genomic_DNA"/>
</dbReference>
<name>A0A0F8Y8H8_9ZZZZ</name>
<protein>
    <submittedName>
        <fullName evidence="1">Uncharacterized protein</fullName>
    </submittedName>
</protein>
<comment type="caution">
    <text evidence="1">The sequence shown here is derived from an EMBL/GenBank/DDBJ whole genome shotgun (WGS) entry which is preliminary data.</text>
</comment>
<gene>
    <name evidence="1" type="ORF">LCGC14_3125490</name>
</gene>